<evidence type="ECO:0000256" key="1">
    <source>
        <dbReference type="ARBA" id="ARBA00001946"/>
    </source>
</evidence>
<dbReference type="Pfam" id="PF03953">
    <property type="entry name" value="Tubulin_C"/>
    <property type="match status" value="1"/>
</dbReference>
<evidence type="ECO:0000256" key="10">
    <source>
        <dbReference type="ARBA" id="ARBA00023134"/>
    </source>
</evidence>
<dbReference type="InterPro" id="IPR037103">
    <property type="entry name" value="Tubulin/FtsZ-like_C"/>
</dbReference>
<evidence type="ECO:0000256" key="12">
    <source>
        <dbReference type="ARBA" id="ARBA00034296"/>
    </source>
</evidence>
<evidence type="ECO:0000256" key="3">
    <source>
        <dbReference type="ARBA" id="ARBA00009636"/>
    </source>
</evidence>
<dbReference type="GeneID" id="37014304"/>
<dbReference type="PROSITE" id="PS00227">
    <property type="entry name" value="TUBULIN"/>
    <property type="match status" value="1"/>
</dbReference>
<evidence type="ECO:0000256" key="14">
    <source>
        <dbReference type="RuleBase" id="RU000352"/>
    </source>
</evidence>
<dbReference type="Proteomes" id="UP000245942">
    <property type="component" value="Unassembled WGS sequence"/>
</dbReference>
<dbReference type="InterPro" id="IPR008280">
    <property type="entry name" value="Tub_FtsZ_C"/>
</dbReference>
<dbReference type="SMART" id="SM00864">
    <property type="entry name" value="Tubulin"/>
    <property type="match status" value="1"/>
</dbReference>
<comment type="subcellular location">
    <subcellularLocation>
        <location evidence="2">Cytoplasm</location>
        <location evidence="2">Cytoskeleton</location>
    </subcellularLocation>
</comment>
<comment type="similarity">
    <text evidence="3 14">Belongs to the tubulin family.</text>
</comment>
<comment type="function">
    <text evidence="12 14">Tubulin is the major constituent of microtubules, a cylinder consisting of laterally associated linear protofilaments composed of alpha- and beta-tubulin heterodimers. Microtubules grow by the addition of GTP-tubulin dimers to the microtubule end, where a stabilizing cap forms. Below the cap, tubulin dimers are in GDP-bound state, owing to GTPase activity of alpha-tubulin.</text>
</comment>
<dbReference type="PRINTS" id="PR01161">
    <property type="entry name" value="TUBULIN"/>
</dbReference>
<evidence type="ECO:0000256" key="13">
    <source>
        <dbReference type="ARBA" id="ARBA00049117"/>
    </source>
</evidence>
<dbReference type="Gene3D" id="3.40.50.1440">
    <property type="entry name" value="Tubulin/FtsZ, GTPase domain"/>
    <property type="match status" value="1"/>
</dbReference>
<dbReference type="GO" id="GO:0016787">
    <property type="term" value="F:hydrolase activity"/>
    <property type="evidence" value="ECO:0007669"/>
    <property type="project" value="UniProtKB-KW"/>
</dbReference>
<comment type="subunit">
    <text evidence="14">Dimer of alpha and beta chains. A typical microtubule is a hollow water-filled tube with an outer diameter of 25 nm and an inner diameter of 15 nM. Alpha-beta heterodimers associate head-to-tail to form protofilaments running lengthwise along the microtubule wall with the beta-tubulin subunit facing the microtubule plus end conferring a structural polarity. Microtubules usually have 13 protofilaments but different protofilament numbers can be found in some organisms and specialized cells.</text>
</comment>
<dbReference type="GO" id="GO:0005874">
    <property type="term" value="C:microtubule"/>
    <property type="evidence" value="ECO:0007669"/>
    <property type="project" value="UniProtKB-KW"/>
</dbReference>
<evidence type="ECO:0000256" key="4">
    <source>
        <dbReference type="ARBA" id="ARBA00022490"/>
    </source>
</evidence>
<dbReference type="PANTHER" id="PTHR11588">
    <property type="entry name" value="TUBULIN"/>
    <property type="match status" value="1"/>
</dbReference>
<dbReference type="InterPro" id="IPR036525">
    <property type="entry name" value="Tubulin/FtsZ_GTPase_sf"/>
</dbReference>
<keyword evidence="9" id="KW-0460">Magnesium</keyword>
<keyword evidence="7 14" id="KW-0547">Nucleotide-binding</keyword>
<keyword evidence="6" id="KW-0479">Metal-binding</keyword>
<dbReference type="Gene3D" id="3.30.1330.20">
    <property type="entry name" value="Tubulin/FtsZ, C-terminal domain"/>
    <property type="match status" value="1"/>
</dbReference>
<keyword evidence="10 14" id="KW-0342">GTP-binding</keyword>
<evidence type="ECO:0000256" key="5">
    <source>
        <dbReference type="ARBA" id="ARBA00022701"/>
    </source>
</evidence>
<dbReference type="PRINTS" id="PR01162">
    <property type="entry name" value="ALPHATUBULIN"/>
</dbReference>
<dbReference type="GO" id="GO:0007017">
    <property type="term" value="P:microtubule-based process"/>
    <property type="evidence" value="ECO:0007669"/>
    <property type="project" value="InterPro"/>
</dbReference>
<feature type="domain" description="Tubulin/FtsZ GTPase" evidence="15">
    <location>
        <begin position="48"/>
        <end position="245"/>
    </location>
</feature>
<dbReference type="GO" id="GO:0046872">
    <property type="term" value="F:metal ion binding"/>
    <property type="evidence" value="ECO:0007669"/>
    <property type="project" value="UniProtKB-KW"/>
</dbReference>
<keyword evidence="18" id="KW-1185">Reference proteome</keyword>
<feature type="domain" description="Tubulin/FtsZ 2-layer sandwich" evidence="16">
    <location>
        <begin position="247"/>
        <end position="392"/>
    </location>
</feature>
<evidence type="ECO:0000256" key="6">
    <source>
        <dbReference type="ARBA" id="ARBA00022723"/>
    </source>
</evidence>
<proteinExistence type="inferred from homology"/>
<evidence type="ECO:0000313" key="18">
    <source>
        <dbReference type="Proteomes" id="UP000245942"/>
    </source>
</evidence>
<dbReference type="GO" id="GO:0005200">
    <property type="term" value="F:structural constituent of cytoskeleton"/>
    <property type="evidence" value="ECO:0007669"/>
    <property type="project" value="InterPro"/>
</dbReference>
<dbReference type="EMBL" id="KZ819327">
    <property type="protein sequence ID" value="PWN20848.1"/>
    <property type="molecule type" value="Genomic_DNA"/>
</dbReference>
<dbReference type="InterPro" id="IPR023123">
    <property type="entry name" value="Tubulin_C"/>
</dbReference>
<name>A0A316U7N8_9BASI</name>
<dbReference type="Pfam" id="PF00091">
    <property type="entry name" value="Tubulin"/>
    <property type="match status" value="1"/>
</dbReference>
<keyword evidence="11" id="KW-0206">Cytoskeleton</keyword>
<comment type="cofactor">
    <cofactor evidence="1">
        <name>Mg(2+)</name>
        <dbReference type="ChEBI" id="CHEBI:18420"/>
    </cofactor>
</comment>
<protein>
    <recommendedName>
        <fullName evidence="14">Tubulin alpha chain</fullName>
    </recommendedName>
</protein>
<evidence type="ECO:0000256" key="9">
    <source>
        <dbReference type="ARBA" id="ARBA00022842"/>
    </source>
</evidence>
<evidence type="ECO:0000256" key="2">
    <source>
        <dbReference type="ARBA" id="ARBA00004245"/>
    </source>
</evidence>
<dbReference type="AlphaFoldDB" id="A0A316U7N8"/>
<evidence type="ECO:0000259" key="16">
    <source>
        <dbReference type="SMART" id="SM00865"/>
    </source>
</evidence>
<dbReference type="InterPro" id="IPR018316">
    <property type="entry name" value="Tubulin/FtsZ_2-layer-sand-dom"/>
</dbReference>
<evidence type="ECO:0000256" key="11">
    <source>
        <dbReference type="ARBA" id="ARBA00023212"/>
    </source>
</evidence>
<dbReference type="OrthoDB" id="1662883at2759"/>
<dbReference type="GO" id="GO:0005525">
    <property type="term" value="F:GTP binding"/>
    <property type="evidence" value="ECO:0007669"/>
    <property type="project" value="UniProtKB-UniRule"/>
</dbReference>
<dbReference type="FunFam" id="1.10.287.600:FF:000005">
    <property type="entry name" value="Tubulin alpha chain"/>
    <property type="match status" value="1"/>
</dbReference>
<dbReference type="CDD" id="cd02186">
    <property type="entry name" value="alpha_tubulin"/>
    <property type="match status" value="1"/>
</dbReference>
<dbReference type="InterPro" id="IPR003008">
    <property type="entry name" value="Tubulin_FtsZ_GTPase"/>
</dbReference>
<organism evidence="17 18">
    <name type="scientific">Pseudomicrostroma glucosiphilum</name>
    <dbReference type="NCBI Taxonomy" id="1684307"/>
    <lineage>
        <taxon>Eukaryota</taxon>
        <taxon>Fungi</taxon>
        <taxon>Dikarya</taxon>
        <taxon>Basidiomycota</taxon>
        <taxon>Ustilaginomycotina</taxon>
        <taxon>Exobasidiomycetes</taxon>
        <taxon>Microstromatales</taxon>
        <taxon>Microstromatales incertae sedis</taxon>
        <taxon>Pseudomicrostroma</taxon>
    </lineage>
</organism>
<reference evidence="17 18" key="1">
    <citation type="journal article" date="2018" name="Mol. Biol. Evol.">
        <title>Broad Genomic Sampling Reveals a Smut Pathogenic Ancestry of the Fungal Clade Ustilaginomycotina.</title>
        <authorList>
            <person name="Kijpornyongpan T."/>
            <person name="Mondo S.J."/>
            <person name="Barry K."/>
            <person name="Sandor L."/>
            <person name="Lee J."/>
            <person name="Lipzen A."/>
            <person name="Pangilinan J."/>
            <person name="LaButti K."/>
            <person name="Hainaut M."/>
            <person name="Henrissat B."/>
            <person name="Grigoriev I.V."/>
            <person name="Spatafora J.W."/>
            <person name="Aime M.C."/>
        </authorList>
    </citation>
    <scope>NUCLEOTIDE SEQUENCE [LARGE SCALE GENOMIC DNA]</scope>
    <source>
        <strain evidence="17 18">MCA 4718</strain>
    </source>
</reference>
<dbReference type="FunFam" id="3.30.1330.20:FF:000001">
    <property type="entry name" value="Tubulin alpha chain"/>
    <property type="match status" value="1"/>
</dbReference>
<evidence type="ECO:0000313" key="17">
    <source>
        <dbReference type="EMBL" id="PWN20848.1"/>
    </source>
</evidence>
<dbReference type="SUPFAM" id="SSF55307">
    <property type="entry name" value="Tubulin C-terminal domain-like"/>
    <property type="match status" value="1"/>
</dbReference>
<accession>A0A316U7N8</accession>
<dbReference type="Gene3D" id="1.10.287.600">
    <property type="entry name" value="Helix hairpin bin"/>
    <property type="match status" value="1"/>
</dbReference>
<evidence type="ECO:0000256" key="7">
    <source>
        <dbReference type="ARBA" id="ARBA00022741"/>
    </source>
</evidence>
<gene>
    <name evidence="17" type="ORF">BCV69DRAFT_283057</name>
</gene>
<dbReference type="SUPFAM" id="SSF52490">
    <property type="entry name" value="Tubulin nucleotide-binding domain-like"/>
    <property type="match status" value="1"/>
</dbReference>
<dbReference type="SMART" id="SM00865">
    <property type="entry name" value="Tubulin_C"/>
    <property type="match status" value="1"/>
</dbReference>
<keyword evidence="8" id="KW-0378">Hydrolase</keyword>
<evidence type="ECO:0000259" key="15">
    <source>
        <dbReference type="SMART" id="SM00864"/>
    </source>
</evidence>
<dbReference type="FunFam" id="3.40.50.1440:FF:000008">
    <property type="entry name" value="Tubulin alpha chain"/>
    <property type="match status" value="1"/>
</dbReference>
<keyword evidence="5 14" id="KW-0493">Microtubule</keyword>
<dbReference type="RefSeq" id="XP_025348008.1">
    <property type="nucleotide sequence ID" value="XM_025492570.1"/>
</dbReference>
<sequence>MREVLSLHVGQAGVQLGNACWELYLAEHGLSPDGRVMEGGPAANEDGFSTFFSETGNGKFVPRSVYVDLEENVIGAVRNGPYRSLFHPETLVTGKEDAANNYARGHYTVGKELIDQTLDRVRKLADACSGLQGFFVFHSFGGGTGSGFGSLLLERLAQDYGKKAKLEFSVYPAPMMSSSVVEPYNSVLTTHTTLENSDCSFMVDNEAIYDICKKNLGIQSPGYSNLNRLIAQVVSSVTASLRFDGSLNVDLNEFQTNLVPFPRIHFPLVCLAPIISAEKAFHEQNSVAEMTFSTFEKGNQMVKCDPRDGKFMACCLLYRGDVVPKDVNSAVAAIKTKRTIQFVDWCPTGFKIGICNEAPATVPGGDLAKVSRSLCMLANTTAIATAWSRLDTKFDLMYQKRAFVHWYVGEGMEEGEFSEAREDLAALEKDYEEVGQDTAGDGDELVEEEY</sequence>
<dbReference type="InterPro" id="IPR002452">
    <property type="entry name" value="Alpha_tubulin"/>
</dbReference>
<evidence type="ECO:0000256" key="8">
    <source>
        <dbReference type="ARBA" id="ARBA00022801"/>
    </source>
</evidence>
<dbReference type="InterPro" id="IPR000217">
    <property type="entry name" value="Tubulin"/>
</dbReference>
<dbReference type="InterPro" id="IPR017975">
    <property type="entry name" value="Tubulin_CS"/>
</dbReference>
<dbReference type="STRING" id="1684307.A0A316U7N8"/>
<keyword evidence="4" id="KW-0963">Cytoplasm</keyword>
<comment type="catalytic activity">
    <reaction evidence="13">
        <text>GTP + H2O = GDP + phosphate + H(+)</text>
        <dbReference type="Rhea" id="RHEA:19669"/>
        <dbReference type="ChEBI" id="CHEBI:15377"/>
        <dbReference type="ChEBI" id="CHEBI:15378"/>
        <dbReference type="ChEBI" id="CHEBI:37565"/>
        <dbReference type="ChEBI" id="CHEBI:43474"/>
        <dbReference type="ChEBI" id="CHEBI:58189"/>
    </reaction>
    <physiologicalReaction direction="left-to-right" evidence="13">
        <dbReference type="Rhea" id="RHEA:19670"/>
    </physiologicalReaction>
</comment>